<feature type="transmembrane region" description="Helical" evidence="6">
    <location>
        <begin position="95"/>
        <end position="114"/>
    </location>
</feature>
<name>A0A8H5H396_9AGAR</name>
<feature type="region of interest" description="Disordered" evidence="5">
    <location>
        <begin position="336"/>
        <end position="361"/>
    </location>
</feature>
<evidence type="ECO:0000256" key="1">
    <source>
        <dbReference type="ARBA" id="ARBA00004141"/>
    </source>
</evidence>
<dbReference type="AlphaFoldDB" id="A0A8H5H396"/>
<evidence type="ECO:0000256" key="3">
    <source>
        <dbReference type="ARBA" id="ARBA00022989"/>
    </source>
</evidence>
<organism evidence="7 8">
    <name type="scientific">Tricholomella constricta</name>
    <dbReference type="NCBI Taxonomy" id="117010"/>
    <lineage>
        <taxon>Eukaryota</taxon>
        <taxon>Fungi</taxon>
        <taxon>Dikarya</taxon>
        <taxon>Basidiomycota</taxon>
        <taxon>Agaricomycotina</taxon>
        <taxon>Agaricomycetes</taxon>
        <taxon>Agaricomycetidae</taxon>
        <taxon>Agaricales</taxon>
        <taxon>Tricholomatineae</taxon>
        <taxon>Lyophyllaceae</taxon>
        <taxon>Tricholomella</taxon>
    </lineage>
</organism>
<dbReference type="Pfam" id="PF02535">
    <property type="entry name" value="Zip"/>
    <property type="match status" value="2"/>
</dbReference>
<dbReference type="EMBL" id="JAACJP010000031">
    <property type="protein sequence ID" value="KAF5375928.1"/>
    <property type="molecule type" value="Genomic_DNA"/>
</dbReference>
<feature type="compositionally biased region" description="Pro residues" evidence="5">
    <location>
        <begin position="127"/>
        <end position="139"/>
    </location>
</feature>
<dbReference type="InterPro" id="IPR003689">
    <property type="entry name" value="ZIP"/>
</dbReference>
<reference evidence="7 8" key="1">
    <citation type="journal article" date="2020" name="ISME J.">
        <title>Uncovering the hidden diversity of litter-decomposition mechanisms in mushroom-forming fungi.</title>
        <authorList>
            <person name="Floudas D."/>
            <person name="Bentzer J."/>
            <person name="Ahren D."/>
            <person name="Johansson T."/>
            <person name="Persson P."/>
            <person name="Tunlid A."/>
        </authorList>
    </citation>
    <scope>NUCLEOTIDE SEQUENCE [LARGE SCALE GENOMIC DNA]</scope>
    <source>
        <strain evidence="7 8">CBS 661.87</strain>
    </source>
</reference>
<keyword evidence="8" id="KW-1185">Reference proteome</keyword>
<proteinExistence type="predicted"/>
<gene>
    <name evidence="7" type="ORF">D9615_008224</name>
</gene>
<sequence length="499" mass="53733">MPAINTAALDRLSNGIIHLELEQPRIGVMLGILIISLFGVSKQVRFLRIPHLVFFIGKHFGTGAILSTAFCHLLPDAFDSLQNPDVEEKYHGIGKWTGLIILVSLLSIFLVEYASTSYVDHLHAEPSAPPSPSYSPPPSRSKTPQASLSDGTVQPILPPQSSSSPPINPRSYPNCTTFAATESTPLIGAPKRTKSLCNFDHHRDDALLSLILLNSPRLSRGGLPHSGLVWGRDVACVCHMGRVALAQACENDAAFNEGEEDEEKDVKPKIGRRRQVIGILILQLGIMIHSLVIGLTLAITTGTDFTSLVTAIVFHQLFEGLSLGIRIAGLPLAQFPSHDPPTPSRSSSSSSNQSFPSQAHSHSHHESWTSRWLSPTLSILFAITTPLGILAGTYLFAPSKPETDPDQAARMHLTQGLMSGISAGMLIYAATVEMLAGDFVFGDVGGDHGHAHEHTSHGHVHDHDHAHEESRLTPIWRKVIAVCSLLAGVTAMALVGLGE</sequence>
<feature type="transmembrane region" description="Helical" evidence="6">
    <location>
        <begin position="377"/>
        <end position="397"/>
    </location>
</feature>
<feature type="compositionally biased region" description="Low complexity" evidence="5">
    <location>
        <begin position="159"/>
        <end position="174"/>
    </location>
</feature>
<feature type="transmembrane region" description="Helical" evidence="6">
    <location>
        <begin position="417"/>
        <end position="436"/>
    </location>
</feature>
<feature type="compositionally biased region" description="Low complexity" evidence="5">
    <location>
        <begin position="344"/>
        <end position="357"/>
    </location>
</feature>
<evidence type="ECO:0000313" key="8">
    <source>
        <dbReference type="Proteomes" id="UP000565441"/>
    </source>
</evidence>
<evidence type="ECO:0000256" key="4">
    <source>
        <dbReference type="ARBA" id="ARBA00023136"/>
    </source>
</evidence>
<dbReference type="Proteomes" id="UP000565441">
    <property type="component" value="Unassembled WGS sequence"/>
</dbReference>
<dbReference type="GO" id="GO:0005385">
    <property type="term" value="F:zinc ion transmembrane transporter activity"/>
    <property type="evidence" value="ECO:0007669"/>
    <property type="project" value="TreeGrafter"/>
</dbReference>
<dbReference type="GO" id="GO:0005886">
    <property type="term" value="C:plasma membrane"/>
    <property type="evidence" value="ECO:0007669"/>
    <property type="project" value="TreeGrafter"/>
</dbReference>
<keyword evidence="4 6" id="KW-0472">Membrane</keyword>
<comment type="caution">
    <text evidence="7">The sequence shown here is derived from an EMBL/GenBank/DDBJ whole genome shotgun (WGS) entry which is preliminary data.</text>
</comment>
<feature type="region of interest" description="Disordered" evidence="5">
    <location>
        <begin position="125"/>
        <end position="175"/>
    </location>
</feature>
<evidence type="ECO:0000256" key="2">
    <source>
        <dbReference type="ARBA" id="ARBA00022692"/>
    </source>
</evidence>
<dbReference type="PANTHER" id="PTHR11040:SF44">
    <property type="entry name" value="PROTEIN ZNTC-RELATED"/>
    <property type="match status" value="1"/>
</dbReference>
<keyword evidence="2 6" id="KW-0812">Transmembrane</keyword>
<evidence type="ECO:0000256" key="6">
    <source>
        <dbReference type="SAM" id="Phobius"/>
    </source>
</evidence>
<keyword evidence="3 6" id="KW-1133">Transmembrane helix</keyword>
<feature type="transmembrane region" description="Helical" evidence="6">
    <location>
        <begin position="52"/>
        <end position="75"/>
    </location>
</feature>
<comment type="subcellular location">
    <subcellularLocation>
        <location evidence="1">Membrane</location>
        <topology evidence="1">Multi-pass membrane protein</topology>
    </subcellularLocation>
</comment>
<evidence type="ECO:0000313" key="7">
    <source>
        <dbReference type="EMBL" id="KAF5375928.1"/>
    </source>
</evidence>
<accession>A0A8H5H396</accession>
<feature type="transmembrane region" description="Helical" evidence="6">
    <location>
        <begin position="479"/>
        <end position="497"/>
    </location>
</feature>
<feature type="transmembrane region" description="Helical" evidence="6">
    <location>
        <begin position="276"/>
        <end position="299"/>
    </location>
</feature>
<feature type="transmembrane region" description="Helical" evidence="6">
    <location>
        <begin position="23"/>
        <end position="40"/>
    </location>
</feature>
<protein>
    <recommendedName>
        <fullName evidence="9">Zinc/iron permease</fullName>
    </recommendedName>
</protein>
<dbReference type="PANTHER" id="PTHR11040">
    <property type="entry name" value="ZINC/IRON TRANSPORTER"/>
    <property type="match status" value="1"/>
</dbReference>
<evidence type="ECO:0008006" key="9">
    <source>
        <dbReference type="Google" id="ProtNLM"/>
    </source>
</evidence>
<dbReference type="OrthoDB" id="448280at2759"/>
<evidence type="ECO:0000256" key="5">
    <source>
        <dbReference type="SAM" id="MobiDB-lite"/>
    </source>
</evidence>